<dbReference type="SUPFAM" id="SSF48371">
    <property type="entry name" value="ARM repeat"/>
    <property type="match status" value="1"/>
</dbReference>
<dbReference type="Pfam" id="PF25010">
    <property type="entry name" value="ARM_UBP24_USP9X-Y"/>
    <property type="match status" value="1"/>
</dbReference>
<dbReference type="GO" id="GO:0005634">
    <property type="term" value="C:nucleus"/>
    <property type="evidence" value="ECO:0007669"/>
    <property type="project" value="TreeGrafter"/>
</dbReference>
<feature type="compositionally biased region" description="Low complexity" evidence="8">
    <location>
        <begin position="463"/>
        <end position="476"/>
    </location>
</feature>
<feature type="domain" description="Ubiquitin-like" evidence="9">
    <location>
        <begin position="1156"/>
        <end position="1231"/>
    </location>
</feature>
<dbReference type="PANTHER" id="PTHR24006:SF827">
    <property type="entry name" value="UBIQUITIN CARBOXYL-TERMINAL HYDROLASE 34"/>
    <property type="match status" value="1"/>
</dbReference>
<dbReference type="EMBL" id="HBHK01005367">
    <property type="protein sequence ID" value="CAD9670401.1"/>
    <property type="molecule type" value="Transcribed_RNA"/>
</dbReference>
<dbReference type="InterPro" id="IPR056850">
    <property type="entry name" value="ARM_UBP34_24_USP9X_Y"/>
</dbReference>
<keyword evidence="4" id="KW-0645">Protease</keyword>
<dbReference type="InterPro" id="IPR029071">
    <property type="entry name" value="Ubiquitin-like_domsf"/>
</dbReference>
<organism evidence="12">
    <name type="scientific">Mucochytrium quahogii</name>
    <dbReference type="NCBI Taxonomy" id="96639"/>
    <lineage>
        <taxon>Eukaryota</taxon>
        <taxon>Sar</taxon>
        <taxon>Stramenopiles</taxon>
        <taxon>Bigyra</taxon>
        <taxon>Labyrinthulomycetes</taxon>
        <taxon>Thraustochytrida</taxon>
        <taxon>Thraustochytriidae</taxon>
        <taxon>Mucochytrium</taxon>
    </lineage>
</organism>
<evidence type="ECO:0000259" key="10">
    <source>
        <dbReference type="PROSITE" id="PS50235"/>
    </source>
</evidence>
<evidence type="ECO:0000256" key="7">
    <source>
        <dbReference type="ARBA" id="ARBA00022807"/>
    </source>
</evidence>
<keyword evidence="7" id="KW-0788">Thiol protease</keyword>
<evidence type="ECO:0000259" key="9">
    <source>
        <dbReference type="PROSITE" id="PS50053"/>
    </source>
</evidence>
<keyword evidence="5" id="KW-0833">Ubl conjugation pathway</keyword>
<dbReference type="GO" id="GO:0005829">
    <property type="term" value="C:cytosol"/>
    <property type="evidence" value="ECO:0007669"/>
    <property type="project" value="TreeGrafter"/>
</dbReference>
<keyword evidence="6" id="KW-0378">Hydrolase</keyword>
<feature type="region of interest" description="Disordered" evidence="8">
    <location>
        <begin position="385"/>
        <end position="483"/>
    </location>
</feature>
<proteinExistence type="inferred from homology"/>
<dbReference type="InterPro" id="IPR018200">
    <property type="entry name" value="USP_CS"/>
</dbReference>
<dbReference type="InterPro" id="IPR000626">
    <property type="entry name" value="Ubiquitin-like_dom"/>
</dbReference>
<evidence type="ECO:0000313" key="12">
    <source>
        <dbReference type="EMBL" id="CAD9670402.1"/>
    </source>
</evidence>
<feature type="compositionally biased region" description="Polar residues" evidence="8">
    <location>
        <begin position="453"/>
        <end position="462"/>
    </location>
</feature>
<dbReference type="Gene3D" id="3.90.70.10">
    <property type="entry name" value="Cysteine proteinases"/>
    <property type="match status" value="1"/>
</dbReference>
<reference evidence="12" key="1">
    <citation type="submission" date="2021-01" db="EMBL/GenBank/DDBJ databases">
        <authorList>
            <person name="Corre E."/>
            <person name="Pelletier E."/>
            <person name="Niang G."/>
            <person name="Scheremetjew M."/>
            <person name="Finn R."/>
            <person name="Kale V."/>
            <person name="Holt S."/>
            <person name="Cochrane G."/>
            <person name="Meng A."/>
            <person name="Brown T."/>
            <person name="Cohen L."/>
        </authorList>
    </citation>
    <scope>NUCLEOTIDE SEQUENCE</scope>
    <source>
        <strain evidence="12">NY070348D</strain>
    </source>
</reference>
<comment type="catalytic activity">
    <reaction evidence="1">
        <text>Thiol-dependent hydrolysis of ester, thioester, amide, peptide and isopeptide bonds formed by the C-terminal Gly of ubiquitin (a 76-residue protein attached to proteins as an intracellular targeting signal).</text>
        <dbReference type="EC" id="3.4.19.12"/>
    </reaction>
</comment>
<feature type="compositionally biased region" description="Acidic residues" evidence="8">
    <location>
        <begin position="796"/>
        <end position="820"/>
    </location>
</feature>
<comment type="similarity">
    <text evidence="2">Belongs to the peptidase C19 family.</text>
</comment>
<dbReference type="InterPro" id="IPR001394">
    <property type="entry name" value="Peptidase_C19_UCH"/>
</dbReference>
<evidence type="ECO:0000256" key="6">
    <source>
        <dbReference type="ARBA" id="ARBA00022801"/>
    </source>
</evidence>
<dbReference type="GO" id="GO:0004843">
    <property type="term" value="F:cysteine-type deubiquitinase activity"/>
    <property type="evidence" value="ECO:0007669"/>
    <property type="project" value="UniProtKB-EC"/>
</dbReference>
<dbReference type="GO" id="GO:0016579">
    <property type="term" value="P:protein deubiquitination"/>
    <property type="evidence" value="ECO:0007669"/>
    <property type="project" value="InterPro"/>
</dbReference>
<dbReference type="EC" id="3.4.19.12" evidence="3"/>
<evidence type="ECO:0000256" key="1">
    <source>
        <dbReference type="ARBA" id="ARBA00000707"/>
    </source>
</evidence>
<dbReference type="PROSITE" id="PS50053">
    <property type="entry name" value="UBIQUITIN_2"/>
    <property type="match status" value="1"/>
</dbReference>
<dbReference type="GO" id="GO:0006508">
    <property type="term" value="P:proteolysis"/>
    <property type="evidence" value="ECO:0007669"/>
    <property type="project" value="UniProtKB-KW"/>
</dbReference>
<dbReference type="InterPro" id="IPR028889">
    <property type="entry name" value="USP"/>
</dbReference>
<protein>
    <recommendedName>
        <fullName evidence="3">ubiquitinyl hydrolase 1</fullName>
        <ecNumber evidence="3">3.4.19.12</ecNumber>
    </recommendedName>
</protein>
<feature type="domain" description="USP" evidence="10">
    <location>
        <begin position="1769"/>
        <end position="2141"/>
    </location>
</feature>
<feature type="region of interest" description="Disordered" evidence="8">
    <location>
        <begin position="1806"/>
        <end position="1831"/>
    </location>
</feature>
<dbReference type="EMBL" id="HBHK01005368">
    <property type="protein sequence ID" value="CAD9670402.1"/>
    <property type="molecule type" value="Transcribed_RNA"/>
</dbReference>
<dbReference type="CDD" id="cd02659">
    <property type="entry name" value="peptidase_C19C"/>
    <property type="match status" value="1"/>
</dbReference>
<dbReference type="InterPro" id="IPR016024">
    <property type="entry name" value="ARM-type_fold"/>
</dbReference>
<feature type="region of interest" description="Disordered" evidence="8">
    <location>
        <begin position="781"/>
        <end position="820"/>
    </location>
</feature>
<name>A0A7S2RGE2_9STRA</name>
<dbReference type="PROSITE" id="PS50235">
    <property type="entry name" value="USP_3"/>
    <property type="match status" value="1"/>
</dbReference>
<dbReference type="Pfam" id="PF00443">
    <property type="entry name" value="UCH"/>
    <property type="match status" value="1"/>
</dbReference>
<dbReference type="FunFam" id="3.90.70.10:FF:000022">
    <property type="entry name" value="Ubiquitin carboxyl-terminal hydrolase 24"/>
    <property type="match status" value="1"/>
</dbReference>
<feature type="region of interest" description="Disordered" evidence="8">
    <location>
        <begin position="1"/>
        <end position="32"/>
    </location>
</feature>
<sequence length="3285" mass="371427">MFKKQRTGGEKNAGEAFQGDAFSTPASIGSSRGSVSLADDISSLMETFGNKTQELTREISSNEKTNAATSLVESLLTAVDPTEALQSISFIVHECLNNNKDESATPKPLPRALYRALTRSIIILCARNDLASKPLLVDRLLAHFKMCVEVYVDRIVLESLEMFEMMNALLSYGSSCDLLQVCASDQVKVKKFLETSEYCFTELCKPMAPSMEDKDVEKSDENRPSTGAPFLELVEYFCKRGGVTGILDFIAGKQKPNKPSTSQVQRFIVLLLLLGEFLRPSVERQIIPSLRESVVDYFLGLDNNEIKHLERTSFVDTLTQLHKVLRKTGESVLSIRELTEKLRLEVALKQLRCPFMQQRLAGLKEIRTLVDELESKQTVEMYLSEKTTASSKQRALKRGVPGVNASDQSAKKRQMVTNERIEQPTDDDDTDHETNSNAEDGGSRVEGPLDLINTRSNDSSALSPQDPSDVSQPSDDGTWSDAKRSAAAQQFEQLWLDADFLCSWFKQNKFAEMLFSPEYMHVELLKRSGSIFHFLANENKLTEEDLTVIWDTARGVDVHESIKDTVFLMIAELARWLHPDILMFLWNKLAAIPLDEHDPKSLVLVHSFTLNAVSSNHFRAVTSKHGTWFGLDLFWKVVQDDTPCSPQVHKIALRYLIDLCGWQPCATAREQFLNACVSNLLKSFSVPQSLRLFRKIVTTFRVGVTAGPYENNEPATGRISVLGANDQPISREKIAAFQPELIKACLNDLRNYKLKCIEVIRNTPRLHKYVLNKTVLIAPGSTSSTDDSSLAVESAMVDDEESFDDTYDDEDDDEDDLEDEGMDWLDDEKVNEPPKEKQQPIVNPIDSLKLVGKYSHLKGVRIRLKFLRFVLISNGSNNGTLNSDQVSALLEYVGRLALTHKERDVLLAWMIQIHCAAQVFSIETAQKSLLQWFKQFSLSSLRSRAFSFFNYFFRVVNMDMGRMKSKRGQQTDKPANLSKLSSPYWQTVNKNAGGINDTLDFTVLNPHLFGIGMLWSMALKASNTKVSSRASQMLCVCYASVSKETDAEKSIETLSSEDDRVMVAGGWCSDDGDGRVKPEGLLVGGFVREAIAQLKQALEYEKSSNSVKVVVRCLSLLKNLQNTACNTSMMQSTHGAMVKLTNRDANILSSFDKDLILLRIKPIDSQEFTIHLPFDASLYRLRKVVGTSLKLDPMILRFIAEGKELKAKDELQPFGKFTNNQVIHVVPRPASHIQQHLSSSSSSPPPSPVKVILPKAEAAKEDTNVTDPKTEGHSNDAFELLKESDNVKLLTGLIFRPEPNELLATHTWSLLMDMPTNPQLFQAIHDLTVDWEDLLDHKCVYKLLYALQIMHFFLNKHGIEASQADDWAAKVVTSGGLTKLIHSLEYVQDPTSPLNVHSLGPYCVLLLVCNIMLLSKNEKAKADYLQIVERHGSSLNTSIFAGIRHIAMKKRNPHSNERRSKSNNASTIERTIETDIVVKAMQLSSELTESYPSCGTQGFFGPGDVNCVEWVHDCLLRSENISVKFNIVAALKKMHRYDHSMLVGLFSFIDETENEAHIHFSSPYFHLLQHLINEAVATRSEDISKWIQNTLLVGLVDKIKSHPGYEDGVHMHGGVDSGQEVCDQTMLGLLQTTKKCLSALGTQEARTLAQSHGLINYVFEICLFQIDDYGLKSPKCRSRQCREAGFALLLEASDGCNDNLKRMFSLIEAQHKQTDLGPGILAGLVDYLKMPSSKMVIYEPGRNREKIRDRERLWHYAPSPQSKADCGYVGLRNLGCTCYMNSLLQQLFMIPRFRYSILGSKDSGKRLLEKDSSNSTESDVEAEREEEKKREQHKELLYQTMRMFSYLQESEKKFYDTAEFCAKSLSLNHGQPVDIFEQHDVDEFFNVLMDQLERALELKTDPHVMRDLFGGVLCNQIICREGCNHRSEREENFMVCQLEVKGKLSIKQSLDLYVEGELLEGDNKYLCGECNEKRDAQKRACFVKLPQVLIMHLKRFEFDLELLRKIKVNDHCEFPMDIDMKKYTKEGLEEEAGLASPNDQQEKDDEYYQYELKGILVHTGTADSGHYYSYIKERYPVGGRTDCEWFCFNDESVTPFDTSSIPQNCFGGLDCSMQWDPSQAKHNESWSPKPFSAYLLIYERKGFSQMDSSKYNASMLREVVPQQFRLSCGEENLEFLRDQHLFDPQYTKFIHNAVALARKSPTLRDSTTATWGLHGVLYALGCYTFNTLAHAKDKTAFTDMMSVMNEFLGGDFEAARCTLLSLCEANGGTIIKQLLLRCTIQSVREQSAAFLTRLLTENIEDQRQIYGSPDEWMNNAYSVIPPTTRGCVGNATRAHVESEILEQIGVTRCPEAVLGNALWQDCLLLTSVPPVQSVVVRVVGWMVGFITECSQHWKTFYQFFYVLDQFASLGKPERLLLINIGTISRLLEFILGTNSPALKATDPALAESIDNFPNRVEMGDKYVQVKLGPMVHLLANLVDSCNVSSVQLDEPDTRPNLLRLDLHMLLHTSAIQAMISSDADVKDVERICVHLCRGDWTNSRIVISALVVLLQDLSTSSFDSVFRVLESCLEIENDELQEKRVLFAMGDLLRLVKEDCKYEVSVISSCVFYITSLVLNSKMDLVATWLFAQRAKWMFDWLVSHESAQVRRNTAALVLLLCDRVPAQDGKSPSYLIVQELLNFFLSEESRPYASAEHYGDIRLAANELPSTTLGLTGLRSWTSPSSSSLGAVRNGVRVDSTEDGTGSDVGAKMVKVVRGGPMEPQFFHLVAICKAIVCLFEHFPVTRDSDVLNVERFNGIIQMALRIDEYKLECDWNKGELLILVGKMLEYSRDLVHHLVTSPHLDGSINISMTVRPTEEHHRFNEKYAPAYYELFSTLVRDPIHGKDITSRFLDLHHLNWAVRYYFLDTNEYERTAEPLFFLIRACIAASPRIWRTRFLQVMTPQDELVRHLSKGGVLNRIMTMKHALEFNIFEDEEPHHDVVLRIRADRGPIKVEDVKTVRQDFFESEGMTYLSSLIMRFFNCETVSRIGGVDSDEARTKQLVIILQTLKHALDALLSICPASDDPEDEHSYEDEKLLSQVVSMWANRADLVTTLLHCANDVDTQKKRKELYGCLEDCIHLIIDAGKHDSNISETYAKLLQSCQAYHTPRYEIETKMQETPYARIDPISSGYVRAVDKIINRIWGGKDQTNPRIRHLSLRLAVFLAIETRYQPENHQLVARTTLRIVQQAGDGAVRKWIRAMPMVKSYVNFLSKDGTCKLQSDAAELLSIMSTILEEEDDPPLEAA</sequence>
<evidence type="ECO:0000256" key="2">
    <source>
        <dbReference type="ARBA" id="ARBA00009085"/>
    </source>
</evidence>
<dbReference type="PROSITE" id="PS00973">
    <property type="entry name" value="USP_2"/>
    <property type="match status" value="1"/>
</dbReference>
<evidence type="ECO:0000256" key="4">
    <source>
        <dbReference type="ARBA" id="ARBA00022670"/>
    </source>
</evidence>
<evidence type="ECO:0000256" key="3">
    <source>
        <dbReference type="ARBA" id="ARBA00012759"/>
    </source>
</evidence>
<dbReference type="InterPro" id="IPR038765">
    <property type="entry name" value="Papain-like_cys_pep_sf"/>
</dbReference>
<evidence type="ECO:0000313" key="11">
    <source>
        <dbReference type="EMBL" id="CAD9670401.1"/>
    </source>
</evidence>
<dbReference type="SUPFAM" id="SSF54001">
    <property type="entry name" value="Cysteine proteinases"/>
    <property type="match status" value="1"/>
</dbReference>
<evidence type="ECO:0000256" key="5">
    <source>
        <dbReference type="ARBA" id="ARBA00022786"/>
    </source>
</evidence>
<accession>A0A7S2RGE2</accession>
<evidence type="ECO:0000256" key="8">
    <source>
        <dbReference type="SAM" id="MobiDB-lite"/>
    </source>
</evidence>
<dbReference type="SUPFAM" id="SSF54236">
    <property type="entry name" value="Ubiquitin-like"/>
    <property type="match status" value="1"/>
</dbReference>
<dbReference type="PANTHER" id="PTHR24006">
    <property type="entry name" value="UBIQUITIN CARBOXYL-TERMINAL HYDROLASE"/>
    <property type="match status" value="1"/>
</dbReference>
<dbReference type="InterPro" id="IPR050164">
    <property type="entry name" value="Peptidase_C19"/>
</dbReference>
<gene>
    <name evidence="11" type="ORF">QSP1433_LOCUS3163</name>
    <name evidence="12" type="ORF">QSP1433_LOCUS3164</name>
</gene>